<evidence type="ECO:0000256" key="2">
    <source>
        <dbReference type="PROSITE-ProRule" id="PRU00497"/>
    </source>
</evidence>
<feature type="chain" id="PRO_5040370781" evidence="4">
    <location>
        <begin position="18"/>
        <end position="262"/>
    </location>
</feature>
<dbReference type="Proteomes" id="UP001153712">
    <property type="component" value="Chromosome 13"/>
</dbReference>
<dbReference type="InterPro" id="IPR000618">
    <property type="entry name" value="Insect_cuticle"/>
</dbReference>
<dbReference type="GO" id="GO:0042302">
    <property type="term" value="F:structural constituent of cuticle"/>
    <property type="evidence" value="ECO:0007669"/>
    <property type="project" value="UniProtKB-UniRule"/>
</dbReference>
<feature type="compositionally biased region" description="Low complexity" evidence="3">
    <location>
        <begin position="135"/>
        <end position="150"/>
    </location>
</feature>
<dbReference type="GO" id="GO:0005615">
    <property type="term" value="C:extracellular space"/>
    <property type="evidence" value="ECO:0007669"/>
    <property type="project" value="TreeGrafter"/>
</dbReference>
<keyword evidence="6" id="KW-1185">Reference proteome</keyword>
<accession>A0A9N9TKS5</accession>
<dbReference type="GO" id="GO:0031012">
    <property type="term" value="C:extracellular matrix"/>
    <property type="evidence" value="ECO:0007669"/>
    <property type="project" value="TreeGrafter"/>
</dbReference>
<gene>
    <name evidence="5" type="ORF">PHYEVI_LOCUS3565</name>
</gene>
<dbReference type="PANTHER" id="PTHR12236">
    <property type="entry name" value="STRUCTURAL CONTITUENT OF CUTICLE"/>
    <property type="match status" value="1"/>
</dbReference>
<evidence type="ECO:0000313" key="6">
    <source>
        <dbReference type="Proteomes" id="UP001153712"/>
    </source>
</evidence>
<feature type="region of interest" description="Disordered" evidence="3">
    <location>
        <begin position="192"/>
        <end position="226"/>
    </location>
</feature>
<keyword evidence="4" id="KW-0732">Signal</keyword>
<feature type="compositionally biased region" description="Basic and acidic residues" evidence="3">
    <location>
        <begin position="41"/>
        <end position="51"/>
    </location>
</feature>
<dbReference type="EMBL" id="OU900106">
    <property type="protein sequence ID" value="CAG9857154.1"/>
    <property type="molecule type" value="Genomic_DNA"/>
</dbReference>
<dbReference type="InterPro" id="IPR031311">
    <property type="entry name" value="CHIT_BIND_RR_consensus"/>
</dbReference>
<feature type="region of interest" description="Disordered" evidence="3">
    <location>
        <begin position="135"/>
        <end position="159"/>
    </location>
</feature>
<reference evidence="5" key="1">
    <citation type="submission" date="2022-01" db="EMBL/GenBank/DDBJ databases">
        <authorList>
            <person name="King R."/>
        </authorList>
    </citation>
    <scope>NUCLEOTIDE SEQUENCE</scope>
</reference>
<protein>
    <submittedName>
        <fullName evidence="5">Uncharacterized protein</fullName>
    </submittedName>
</protein>
<feature type="compositionally biased region" description="Polar residues" evidence="3">
    <location>
        <begin position="27"/>
        <end position="40"/>
    </location>
</feature>
<evidence type="ECO:0000256" key="4">
    <source>
        <dbReference type="SAM" id="SignalP"/>
    </source>
</evidence>
<dbReference type="PANTHER" id="PTHR12236:SF95">
    <property type="entry name" value="CUTICULAR PROTEIN 76BD, ISOFORM C-RELATED"/>
    <property type="match status" value="1"/>
</dbReference>
<dbReference type="PROSITE" id="PS00233">
    <property type="entry name" value="CHIT_BIND_RR_1"/>
    <property type="match status" value="1"/>
</dbReference>
<evidence type="ECO:0000313" key="5">
    <source>
        <dbReference type="EMBL" id="CAG9857154.1"/>
    </source>
</evidence>
<sequence length="262" mass="29129">MALKLVLFFAAMVLANAAQNPGLESDPNPNYSYSYNVQDKTTGDNKNHLENRNGNVVRGQYSLDDPDGTRRTVQYTADPLNGFVAIVKKEPLVAVQQPVQQQQQFFAPLQLQQLQLQQPLSLYQERLYIAQPAVQQQQQQPAQKLQSQRQQADREDVETTTIEAEELEPTTTEAAPPSSGYYYPKPAKPAALFAKKEPSSSRRTTPGKAEKLELEEPMQANPAVAQRGSAPVSVQYLSAPYVQQQPIIALSSPYSYSTLTVF</sequence>
<keyword evidence="1 2" id="KW-0193">Cuticle</keyword>
<name>A0A9N9TKS5_PHYSR</name>
<evidence type="ECO:0000256" key="3">
    <source>
        <dbReference type="SAM" id="MobiDB-lite"/>
    </source>
</evidence>
<dbReference type="PRINTS" id="PR00947">
    <property type="entry name" value="CUTICLE"/>
</dbReference>
<proteinExistence type="predicted"/>
<evidence type="ECO:0000256" key="1">
    <source>
        <dbReference type="ARBA" id="ARBA00022460"/>
    </source>
</evidence>
<dbReference type="OrthoDB" id="6630425at2759"/>
<feature type="region of interest" description="Disordered" evidence="3">
    <location>
        <begin position="20"/>
        <end position="52"/>
    </location>
</feature>
<organism evidence="5 6">
    <name type="scientific">Phyllotreta striolata</name>
    <name type="common">Striped flea beetle</name>
    <name type="synonym">Crioceris striolata</name>
    <dbReference type="NCBI Taxonomy" id="444603"/>
    <lineage>
        <taxon>Eukaryota</taxon>
        <taxon>Metazoa</taxon>
        <taxon>Ecdysozoa</taxon>
        <taxon>Arthropoda</taxon>
        <taxon>Hexapoda</taxon>
        <taxon>Insecta</taxon>
        <taxon>Pterygota</taxon>
        <taxon>Neoptera</taxon>
        <taxon>Endopterygota</taxon>
        <taxon>Coleoptera</taxon>
        <taxon>Polyphaga</taxon>
        <taxon>Cucujiformia</taxon>
        <taxon>Chrysomeloidea</taxon>
        <taxon>Chrysomelidae</taxon>
        <taxon>Galerucinae</taxon>
        <taxon>Alticini</taxon>
        <taxon>Phyllotreta</taxon>
    </lineage>
</organism>
<dbReference type="InterPro" id="IPR051217">
    <property type="entry name" value="Insect_Cuticle_Struc_Prot"/>
</dbReference>
<dbReference type="AlphaFoldDB" id="A0A9N9TKS5"/>
<feature type="signal peptide" evidence="4">
    <location>
        <begin position="1"/>
        <end position="17"/>
    </location>
</feature>
<dbReference type="Pfam" id="PF00379">
    <property type="entry name" value="Chitin_bind_4"/>
    <property type="match status" value="1"/>
</dbReference>
<dbReference type="PROSITE" id="PS51155">
    <property type="entry name" value="CHIT_BIND_RR_2"/>
    <property type="match status" value="1"/>
</dbReference>